<organism evidence="3 4">
    <name type="scientific">Paenisporosarcina macmurdoensis</name>
    <dbReference type="NCBI Taxonomy" id="212659"/>
    <lineage>
        <taxon>Bacteria</taxon>
        <taxon>Bacillati</taxon>
        <taxon>Bacillota</taxon>
        <taxon>Bacilli</taxon>
        <taxon>Bacillales</taxon>
        <taxon>Caryophanaceae</taxon>
        <taxon>Paenisporosarcina</taxon>
    </lineage>
</organism>
<name>A0ABW1L9G1_9BACL</name>
<feature type="region of interest" description="Disordered" evidence="1">
    <location>
        <begin position="44"/>
        <end position="104"/>
    </location>
</feature>
<dbReference type="EMBL" id="JBHSRI010000025">
    <property type="protein sequence ID" value="MFC6040591.1"/>
    <property type="molecule type" value="Genomic_DNA"/>
</dbReference>
<evidence type="ECO:0000256" key="1">
    <source>
        <dbReference type="SAM" id="MobiDB-lite"/>
    </source>
</evidence>
<sequence>MNCPVCDNVRMREVEKENVMIDVCPDCKGVWLDRGELEKITQGLKEDQKSYSQSYGNENRQYSDDRDKRNDYDKGYDSKYSKDGYPPKHKRKKSMTDILGDLLG</sequence>
<accession>A0ABW1L9G1</accession>
<dbReference type="Proteomes" id="UP001596170">
    <property type="component" value="Unassembled WGS sequence"/>
</dbReference>
<dbReference type="InterPro" id="IPR027392">
    <property type="entry name" value="TF_Znf"/>
</dbReference>
<reference evidence="4" key="1">
    <citation type="journal article" date="2019" name="Int. J. Syst. Evol. Microbiol.">
        <title>The Global Catalogue of Microorganisms (GCM) 10K type strain sequencing project: providing services to taxonomists for standard genome sequencing and annotation.</title>
        <authorList>
            <consortium name="The Broad Institute Genomics Platform"/>
            <consortium name="The Broad Institute Genome Sequencing Center for Infectious Disease"/>
            <person name="Wu L."/>
            <person name="Ma J."/>
        </authorList>
    </citation>
    <scope>NUCLEOTIDE SEQUENCE [LARGE SCALE GENOMIC DNA]</scope>
    <source>
        <strain evidence="4">CCUG 54527</strain>
    </source>
</reference>
<gene>
    <name evidence="3" type="ORF">ACFPYN_14280</name>
</gene>
<evidence type="ECO:0000313" key="4">
    <source>
        <dbReference type="Proteomes" id="UP001596170"/>
    </source>
</evidence>
<feature type="domain" description="Transcription factor zinc-finger" evidence="2">
    <location>
        <begin position="2"/>
        <end position="42"/>
    </location>
</feature>
<evidence type="ECO:0000259" key="2">
    <source>
        <dbReference type="Pfam" id="PF13453"/>
    </source>
</evidence>
<keyword evidence="4" id="KW-1185">Reference proteome</keyword>
<protein>
    <submittedName>
        <fullName evidence="3">Zf-TFIIB domain-containing protein</fullName>
    </submittedName>
</protein>
<feature type="compositionally biased region" description="Polar residues" evidence="1">
    <location>
        <begin position="50"/>
        <end position="60"/>
    </location>
</feature>
<evidence type="ECO:0000313" key="3">
    <source>
        <dbReference type="EMBL" id="MFC6040591.1"/>
    </source>
</evidence>
<feature type="compositionally biased region" description="Basic and acidic residues" evidence="1">
    <location>
        <begin position="61"/>
        <end position="86"/>
    </location>
</feature>
<proteinExistence type="predicted"/>
<comment type="caution">
    <text evidence="3">The sequence shown here is derived from an EMBL/GenBank/DDBJ whole genome shotgun (WGS) entry which is preliminary data.</text>
</comment>
<dbReference type="Pfam" id="PF13453">
    <property type="entry name" value="Zn_ribbon_TFIIB"/>
    <property type="match status" value="1"/>
</dbReference>
<dbReference type="RefSeq" id="WP_377735107.1">
    <property type="nucleotide sequence ID" value="NZ_JBHSRI010000025.1"/>
</dbReference>